<dbReference type="AlphaFoldDB" id="A0A834XDX1"/>
<proteinExistence type="predicted"/>
<dbReference type="Proteomes" id="UP000634136">
    <property type="component" value="Unassembled WGS sequence"/>
</dbReference>
<comment type="caution">
    <text evidence="1">The sequence shown here is derived from an EMBL/GenBank/DDBJ whole genome shotgun (WGS) entry which is preliminary data.</text>
</comment>
<evidence type="ECO:0000313" key="2">
    <source>
        <dbReference type="Proteomes" id="UP000634136"/>
    </source>
</evidence>
<organism evidence="1 2">
    <name type="scientific">Senna tora</name>
    <dbReference type="NCBI Taxonomy" id="362788"/>
    <lineage>
        <taxon>Eukaryota</taxon>
        <taxon>Viridiplantae</taxon>
        <taxon>Streptophyta</taxon>
        <taxon>Embryophyta</taxon>
        <taxon>Tracheophyta</taxon>
        <taxon>Spermatophyta</taxon>
        <taxon>Magnoliopsida</taxon>
        <taxon>eudicotyledons</taxon>
        <taxon>Gunneridae</taxon>
        <taxon>Pentapetalae</taxon>
        <taxon>rosids</taxon>
        <taxon>fabids</taxon>
        <taxon>Fabales</taxon>
        <taxon>Fabaceae</taxon>
        <taxon>Caesalpinioideae</taxon>
        <taxon>Cassia clade</taxon>
        <taxon>Senna</taxon>
    </lineage>
</organism>
<accession>A0A834XDX1</accession>
<name>A0A834XDX1_9FABA</name>
<gene>
    <name evidence="1" type="ORF">G2W53_005091</name>
</gene>
<sequence>MACWFNVGRNTAKLVGKAIKSEGKLD</sequence>
<reference evidence="1" key="1">
    <citation type="submission" date="2020-09" db="EMBL/GenBank/DDBJ databases">
        <title>Genome-Enabled Discovery of Anthraquinone Biosynthesis in Senna tora.</title>
        <authorList>
            <person name="Kang S.-H."/>
            <person name="Pandey R.P."/>
            <person name="Lee C.-M."/>
            <person name="Sim J.-S."/>
            <person name="Jeong J.-T."/>
            <person name="Choi B.-S."/>
            <person name="Jung M."/>
            <person name="Ginzburg D."/>
            <person name="Zhao K."/>
            <person name="Won S.Y."/>
            <person name="Oh T.-J."/>
            <person name="Yu Y."/>
            <person name="Kim N.-H."/>
            <person name="Lee O.R."/>
            <person name="Lee T.-H."/>
            <person name="Bashyal P."/>
            <person name="Kim T.-S."/>
            <person name="Lee W.-H."/>
            <person name="Kawkins C."/>
            <person name="Kim C.-K."/>
            <person name="Kim J.S."/>
            <person name="Ahn B.O."/>
            <person name="Rhee S.Y."/>
            <person name="Sohng J.K."/>
        </authorList>
    </citation>
    <scope>NUCLEOTIDE SEQUENCE</scope>
    <source>
        <tissue evidence="1">Leaf</tissue>
    </source>
</reference>
<keyword evidence="2" id="KW-1185">Reference proteome</keyword>
<dbReference type="EMBL" id="JAAIUW010000002">
    <property type="protein sequence ID" value="KAF7842793.1"/>
    <property type="molecule type" value="Genomic_DNA"/>
</dbReference>
<evidence type="ECO:0000313" key="1">
    <source>
        <dbReference type="EMBL" id="KAF7842793.1"/>
    </source>
</evidence>
<protein>
    <submittedName>
        <fullName evidence="1">Uncharacterized protein</fullName>
    </submittedName>
</protein>